<dbReference type="PANTHER" id="PTHR45138">
    <property type="entry name" value="REGULATORY COMPONENTS OF SENSORY TRANSDUCTION SYSTEM"/>
    <property type="match status" value="1"/>
</dbReference>
<dbReference type="NCBIfam" id="TIGR00254">
    <property type="entry name" value="GGDEF"/>
    <property type="match status" value="1"/>
</dbReference>
<evidence type="ECO:0000313" key="4">
    <source>
        <dbReference type="EMBL" id="MTW22217.1"/>
    </source>
</evidence>
<dbReference type="CDD" id="cd01949">
    <property type="entry name" value="GGDEF"/>
    <property type="match status" value="1"/>
</dbReference>
<dbReference type="InterPro" id="IPR000160">
    <property type="entry name" value="GGDEF_dom"/>
</dbReference>
<gene>
    <name evidence="4" type="ORF">GJ668_14115</name>
</gene>
<dbReference type="RefSeq" id="WP_155450785.1">
    <property type="nucleotide sequence ID" value="NZ_WNKT01000034.1"/>
</dbReference>
<comment type="catalytic activity">
    <reaction evidence="2">
        <text>2 GTP = 3',3'-c-di-GMP + 2 diphosphate</text>
        <dbReference type="Rhea" id="RHEA:24898"/>
        <dbReference type="ChEBI" id="CHEBI:33019"/>
        <dbReference type="ChEBI" id="CHEBI:37565"/>
        <dbReference type="ChEBI" id="CHEBI:58805"/>
        <dbReference type="EC" id="2.7.7.65"/>
    </reaction>
</comment>
<evidence type="ECO:0000256" key="2">
    <source>
        <dbReference type="ARBA" id="ARBA00034247"/>
    </source>
</evidence>
<reference evidence="4 5" key="1">
    <citation type="submission" date="2019-11" db="EMBL/GenBank/DDBJ databases">
        <title>Whole-genome sequence of the anaerobic purple sulfur bacterium Allochromatium palmeri DSM 15591.</title>
        <authorList>
            <person name="Kyndt J.A."/>
            <person name="Meyer T.E."/>
        </authorList>
    </citation>
    <scope>NUCLEOTIDE SEQUENCE [LARGE SCALE GENOMIC DNA]</scope>
    <source>
        <strain evidence="4 5">DSM 15591</strain>
    </source>
</reference>
<dbReference type="Gene3D" id="3.30.70.270">
    <property type="match status" value="1"/>
</dbReference>
<sequence>MLERLVNKKTQELQQALTEIARIATTDKLTGLSNRLKIDVYLDTAIQRAQDTAYPLSLILLDLDHFKRINDTYGHLQGDRVLSALCASIDRVLHWDEARDQGEIYCLWGQFQVRRECIRDGVRWDRRFPLARSKTYLGELACSGRNIVAGFDGDGWLVEL</sequence>
<dbReference type="OrthoDB" id="1443063at2"/>
<proteinExistence type="predicted"/>
<evidence type="ECO:0000259" key="3">
    <source>
        <dbReference type="PROSITE" id="PS50887"/>
    </source>
</evidence>
<dbReference type="SMART" id="SM00267">
    <property type="entry name" value="GGDEF"/>
    <property type="match status" value="1"/>
</dbReference>
<accession>A0A6N8EI95</accession>
<organism evidence="4 5">
    <name type="scientific">Allochromatium palmeri</name>
    <dbReference type="NCBI Taxonomy" id="231048"/>
    <lineage>
        <taxon>Bacteria</taxon>
        <taxon>Pseudomonadati</taxon>
        <taxon>Pseudomonadota</taxon>
        <taxon>Gammaproteobacteria</taxon>
        <taxon>Chromatiales</taxon>
        <taxon>Chromatiaceae</taxon>
        <taxon>Allochromatium</taxon>
    </lineage>
</organism>
<comment type="caution">
    <text evidence="4">The sequence shown here is derived from an EMBL/GenBank/DDBJ whole genome shotgun (WGS) entry which is preliminary data.</text>
</comment>
<evidence type="ECO:0000256" key="1">
    <source>
        <dbReference type="ARBA" id="ARBA00012528"/>
    </source>
</evidence>
<dbReference type="EMBL" id="WNKT01000034">
    <property type="protein sequence ID" value="MTW22217.1"/>
    <property type="molecule type" value="Genomic_DNA"/>
</dbReference>
<dbReference type="EC" id="2.7.7.65" evidence="1"/>
<dbReference type="PANTHER" id="PTHR45138:SF9">
    <property type="entry name" value="DIGUANYLATE CYCLASE DGCM-RELATED"/>
    <property type="match status" value="1"/>
</dbReference>
<protein>
    <recommendedName>
        <fullName evidence="1">diguanylate cyclase</fullName>
        <ecNumber evidence="1">2.7.7.65</ecNumber>
    </recommendedName>
</protein>
<name>A0A6N8EI95_9GAMM</name>
<evidence type="ECO:0000313" key="5">
    <source>
        <dbReference type="Proteomes" id="UP000434044"/>
    </source>
</evidence>
<dbReference type="GO" id="GO:0052621">
    <property type="term" value="F:diguanylate cyclase activity"/>
    <property type="evidence" value="ECO:0007669"/>
    <property type="project" value="UniProtKB-EC"/>
</dbReference>
<keyword evidence="5" id="KW-1185">Reference proteome</keyword>
<dbReference type="Proteomes" id="UP000434044">
    <property type="component" value="Unassembled WGS sequence"/>
</dbReference>
<dbReference type="SUPFAM" id="SSF55073">
    <property type="entry name" value="Nucleotide cyclase"/>
    <property type="match status" value="1"/>
</dbReference>
<dbReference type="AlphaFoldDB" id="A0A6N8EI95"/>
<dbReference type="InterPro" id="IPR043128">
    <property type="entry name" value="Rev_trsase/Diguanyl_cyclase"/>
</dbReference>
<dbReference type="InterPro" id="IPR050469">
    <property type="entry name" value="Diguanylate_Cyclase"/>
</dbReference>
<feature type="domain" description="GGDEF" evidence="3">
    <location>
        <begin position="54"/>
        <end position="160"/>
    </location>
</feature>
<dbReference type="InterPro" id="IPR029787">
    <property type="entry name" value="Nucleotide_cyclase"/>
</dbReference>
<dbReference type="Pfam" id="PF00990">
    <property type="entry name" value="GGDEF"/>
    <property type="match status" value="1"/>
</dbReference>
<dbReference type="PROSITE" id="PS50887">
    <property type="entry name" value="GGDEF"/>
    <property type="match status" value="1"/>
</dbReference>